<organism evidence="2 3">
    <name type="scientific">Gelidibacter algens</name>
    <dbReference type="NCBI Taxonomy" id="49280"/>
    <lineage>
        <taxon>Bacteria</taxon>
        <taxon>Pseudomonadati</taxon>
        <taxon>Bacteroidota</taxon>
        <taxon>Flavobacteriia</taxon>
        <taxon>Flavobacteriales</taxon>
        <taxon>Flavobacteriaceae</taxon>
        <taxon>Gelidibacter</taxon>
    </lineage>
</organism>
<evidence type="ECO:0000313" key="2">
    <source>
        <dbReference type="EMBL" id="RAJ27802.1"/>
    </source>
</evidence>
<dbReference type="Proteomes" id="UP000248987">
    <property type="component" value="Unassembled WGS sequence"/>
</dbReference>
<keyword evidence="1" id="KW-0732">Signal</keyword>
<dbReference type="OrthoDB" id="1448196at2"/>
<accession>A0A1A7QZA0</accession>
<dbReference type="AlphaFoldDB" id="A0A1A7QZA0"/>
<keyword evidence="3" id="KW-1185">Reference proteome</keyword>
<dbReference type="EMBL" id="QLLQ01000001">
    <property type="protein sequence ID" value="RAJ27802.1"/>
    <property type="molecule type" value="Genomic_DNA"/>
</dbReference>
<comment type="caution">
    <text evidence="2">The sequence shown here is derived from an EMBL/GenBank/DDBJ whole genome shotgun (WGS) entry which is preliminary data.</text>
</comment>
<dbReference type="RefSeq" id="WP_066436457.1">
    <property type="nucleotide sequence ID" value="NZ_LZRN01000034.1"/>
</dbReference>
<protein>
    <recommendedName>
        <fullName evidence="4">Lipocalin-like protein</fullName>
    </recommendedName>
</protein>
<feature type="signal peptide" evidence="1">
    <location>
        <begin position="1"/>
        <end position="19"/>
    </location>
</feature>
<feature type="chain" id="PRO_5030025434" description="Lipocalin-like protein" evidence="1">
    <location>
        <begin position="20"/>
        <end position="168"/>
    </location>
</feature>
<reference evidence="2 3" key="1">
    <citation type="submission" date="2018-06" db="EMBL/GenBank/DDBJ databases">
        <title>Genomic Encyclopedia of Archaeal and Bacterial Type Strains, Phase II (KMG-II): from individual species to whole genera.</title>
        <authorList>
            <person name="Goeker M."/>
        </authorList>
    </citation>
    <scope>NUCLEOTIDE SEQUENCE [LARGE SCALE GENOMIC DNA]</scope>
    <source>
        <strain evidence="2 3">DSM 12408</strain>
    </source>
</reference>
<proteinExistence type="predicted"/>
<evidence type="ECO:0000256" key="1">
    <source>
        <dbReference type="SAM" id="SignalP"/>
    </source>
</evidence>
<evidence type="ECO:0000313" key="3">
    <source>
        <dbReference type="Proteomes" id="UP000248987"/>
    </source>
</evidence>
<evidence type="ECO:0008006" key="4">
    <source>
        <dbReference type="Google" id="ProtNLM"/>
    </source>
</evidence>
<name>A0A1A7QZA0_9FLAO</name>
<gene>
    <name evidence="2" type="ORF">LX77_00376</name>
</gene>
<sequence>MKKSLCLLFLSVCFFVCSACSKDDVKNPIIGNWKLTAWSIEIPFNLNNDATFSTNLLDETTCEVNEILRFDTNGLVTSNDTFNPELKVRLKDGTSDVYMITETCAEGAIGFATEYNQVNDQSIGFNGVVAVVTGTKLTVVYEGAIKVYNEALTEIIAKKDLTLVYEKK</sequence>